<dbReference type="GO" id="GO:0004642">
    <property type="term" value="F:phosphoribosylformylglycinamidine synthase activity"/>
    <property type="evidence" value="ECO:0007669"/>
    <property type="project" value="UniProtKB-EC"/>
</dbReference>
<accession>U2WU48</accession>
<evidence type="ECO:0000313" key="1">
    <source>
        <dbReference type="EMBL" id="ERL47058.1"/>
    </source>
</evidence>
<protein>
    <submittedName>
        <fullName evidence="1">Phosphoribosylformylglycinamidine synthase protein</fullName>
        <ecNumber evidence="1">6.3.5.3</ecNumber>
    </submittedName>
</protein>
<keyword evidence="1" id="KW-0436">Ligase</keyword>
<dbReference type="EMBL" id="AWXE01000003">
    <property type="protein sequence ID" value="ERL47058.1"/>
    <property type="molecule type" value="Genomic_DNA"/>
</dbReference>
<dbReference type="AlphaFoldDB" id="U2WU48"/>
<gene>
    <name evidence="1" type="ORF">RS24_00999</name>
</gene>
<sequence>MFERLIGFSIILLCFWVYEVNAQSSKIKRINEMYSFAVVGINKCADPDKAMPIFNEMLSYQETQFPNTFNGFCGAYDNGSAGCVILHKSRKTFDAIQEWQANDDKWLEFASQAWDYCEIDNFAFKQEILERK</sequence>
<dbReference type="STRING" id="1397666.RS24_00999"/>
<evidence type="ECO:0000313" key="2">
    <source>
        <dbReference type="Proteomes" id="UP000016762"/>
    </source>
</evidence>
<organism evidence="1 2">
    <name type="scientific">Candidatus Micropelagius thuwalensis</name>
    <dbReference type="NCBI Taxonomy" id="1397666"/>
    <lineage>
        <taxon>Bacteria</taxon>
        <taxon>Pseudomonadati</taxon>
        <taxon>Pseudomonadota</taxon>
        <taxon>Alphaproteobacteria</taxon>
        <taxon>PS1 clade</taxon>
        <taxon>Candidatus Micropelagius</taxon>
    </lineage>
</organism>
<dbReference type="RefSeq" id="WP_021777011.1">
    <property type="nucleotide sequence ID" value="NZ_AWXE01000003.1"/>
</dbReference>
<proteinExistence type="predicted"/>
<name>U2WU48_9PROT</name>
<reference evidence="1 2" key="1">
    <citation type="journal article" date="2014" name="FEMS Microbiol. Ecol.">
        <title>Genomic differentiation among two strains of the PS1 clade isolated from geographically separated marine habitats.</title>
        <authorList>
            <person name="Jimenez-Infante F."/>
            <person name="Ngugi D.K."/>
            <person name="Alam I."/>
            <person name="Rashid M."/>
            <person name="Baalawi W."/>
            <person name="Kamau A.A."/>
            <person name="Bajic V.B."/>
            <person name="Stingl U."/>
        </authorList>
    </citation>
    <scope>NUCLEOTIDE SEQUENCE [LARGE SCALE GENOMIC DNA]</scope>
    <source>
        <strain evidence="1 2">RS24</strain>
    </source>
</reference>
<dbReference type="EC" id="6.3.5.3" evidence="1"/>
<comment type="caution">
    <text evidence="1">The sequence shown here is derived from an EMBL/GenBank/DDBJ whole genome shotgun (WGS) entry which is preliminary data.</text>
</comment>
<keyword evidence="2" id="KW-1185">Reference proteome</keyword>
<dbReference type="Proteomes" id="UP000016762">
    <property type="component" value="Unassembled WGS sequence"/>
</dbReference>